<dbReference type="OrthoDB" id="9379732at2759"/>
<dbReference type="InterPro" id="IPR000294">
    <property type="entry name" value="GLA_domain"/>
</dbReference>
<comment type="caution">
    <text evidence="5">The sequence shown here is derived from an EMBL/GenBank/DDBJ whole genome shotgun (WGS) entry which is preliminary data.</text>
</comment>
<dbReference type="PANTHER" id="PTHR24278:SF39">
    <property type="entry name" value="TRANSMEMBRANE GAMMA-CARBOXYGLUTAMIC ACID PROTEIN 3"/>
    <property type="match status" value="1"/>
</dbReference>
<dbReference type="InterPro" id="IPR017857">
    <property type="entry name" value="Coagulation_fac-like_Gla_dom"/>
</dbReference>
<feature type="compositionally biased region" description="Basic and acidic residues" evidence="2">
    <location>
        <begin position="265"/>
        <end position="274"/>
    </location>
</feature>
<dbReference type="STRING" id="623744.A0A553RA97"/>
<organism evidence="5 6">
    <name type="scientific">Danionella cerebrum</name>
    <dbReference type="NCBI Taxonomy" id="2873325"/>
    <lineage>
        <taxon>Eukaryota</taxon>
        <taxon>Metazoa</taxon>
        <taxon>Chordata</taxon>
        <taxon>Craniata</taxon>
        <taxon>Vertebrata</taxon>
        <taxon>Euteleostomi</taxon>
        <taxon>Actinopterygii</taxon>
        <taxon>Neopterygii</taxon>
        <taxon>Teleostei</taxon>
        <taxon>Ostariophysi</taxon>
        <taxon>Cypriniformes</taxon>
        <taxon>Danionidae</taxon>
        <taxon>Danioninae</taxon>
        <taxon>Danionella</taxon>
    </lineage>
</organism>
<keyword evidence="3" id="KW-0812">Transmembrane</keyword>
<keyword evidence="3" id="KW-0472">Membrane</keyword>
<dbReference type="GO" id="GO:0005509">
    <property type="term" value="F:calcium ion binding"/>
    <property type="evidence" value="ECO:0007669"/>
    <property type="project" value="InterPro"/>
</dbReference>
<dbReference type="AlphaFoldDB" id="A0A553RA97"/>
<keyword evidence="3" id="KW-1133">Transmembrane helix</keyword>
<dbReference type="Pfam" id="PF00594">
    <property type="entry name" value="Gla"/>
    <property type="match status" value="1"/>
</dbReference>
<proteinExistence type="predicted"/>
<feature type="domain" description="Gla" evidence="4">
    <location>
        <begin position="58"/>
        <end position="104"/>
    </location>
</feature>
<dbReference type="PROSITE" id="PS00011">
    <property type="entry name" value="GLA_1"/>
    <property type="match status" value="1"/>
</dbReference>
<dbReference type="Proteomes" id="UP000316079">
    <property type="component" value="Unassembled WGS sequence"/>
</dbReference>
<dbReference type="SMART" id="SM00069">
    <property type="entry name" value="GLA"/>
    <property type="match status" value="1"/>
</dbReference>
<dbReference type="PROSITE" id="PS50998">
    <property type="entry name" value="GLA_2"/>
    <property type="match status" value="1"/>
</dbReference>
<evidence type="ECO:0000313" key="6">
    <source>
        <dbReference type="Proteomes" id="UP000316079"/>
    </source>
</evidence>
<feature type="transmembrane region" description="Helical" evidence="3">
    <location>
        <begin position="123"/>
        <end position="141"/>
    </location>
</feature>
<feature type="region of interest" description="Disordered" evidence="2">
    <location>
        <begin position="231"/>
        <end position="274"/>
    </location>
</feature>
<evidence type="ECO:0000256" key="2">
    <source>
        <dbReference type="SAM" id="MobiDB-lite"/>
    </source>
</evidence>
<dbReference type="Gene3D" id="4.10.740.10">
    <property type="entry name" value="Coagulation Factor IX"/>
    <property type="match status" value="1"/>
</dbReference>
<dbReference type="PANTHER" id="PTHR24278">
    <property type="entry name" value="COAGULATION FACTOR"/>
    <property type="match status" value="1"/>
</dbReference>
<dbReference type="GO" id="GO:0005615">
    <property type="term" value="C:extracellular space"/>
    <property type="evidence" value="ECO:0007669"/>
    <property type="project" value="TreeGrafter"/>
</dbReference>
<name>A0A553RA97_9TELE</name>
<dbReference type="PRINTS" id="PR00001">
    <property type="entry name" value="GLABLOOD"/>
</dbReference>
<gene>
    <name evidence="5" type="ORF">DNTS_007000</name>
</gene>
<evidence type="ECO:0000313" key="5">
    <source>
        <dbReference type="EMBL" id="TRY99112.1"/>
    </source>
</evidence>
<dbReference type="SUPFAM" id="SSF57630">
    <property type="entry name" value="GLA-domain"/>
    <property type="match status" value="1"/>
</dbReference>
<evidence type="ECO:0000256" key="3">
    <source>
        <dbReference type="SAM" id="Phobius"/>
    </source>
</evidence>
<evidence type="ECO:0000256" key="1">
    <source>
        <dbReference type="ARBA" id="ARBA00023157"/>
    </source>
</evidence>
<evidence type="ECO:0000259" key="4">
    <source>
        <dbReference type="PROSITE" id="PS50998"/>
    </source>
</evidence>
<keyword evidence="6" id="KW-1185">Reference proteome</keyword>
<dbReference type="FunFam" id="4.10.740.10:FF:000001">
    <property type="entry name" value="vitamin K-dependent protein S"/>
    <property type="match status" value="1"/>
</dbReference>
<dbReference type="EMBL" id="SRMA01025104">
    <property type="protein sequence ID" value="TRY99112.1"/>
    <property type="molecule type" value="Genomic_DNA"/>
</dbReference>
<sequence length="274" mass="30888">MAFVTHVGAACWKQGWNGLARAASWKVKIFPAEWSFGSMAAAFLDGKDANSLLKRFPRANGFMEEFRPGDIERECAEESCSFEEANEVFENKEQTMEFWKNRSIYTVNSNGDSNPERLDFSNLVVPLVGVAVIIIALFIIWRLSITRWRLAYTQNRYLANRNTRSLPRILVHRDPLSHSENFHANERLSVVVSSTERGGACHSTHDARHHINHCQNNCSLYVQDSSLSVASHLSGATPPPSYEEITGHLESSGDETTAPYSEPPPKYEEIVLEK</sequence>
<reference evidence="5 6" key="1">
    <citation type="journal article" date="2019" name="Sci. Data">
        <title>Hybrid genome assembly and annotation of Danionella translucida.</title>
        <authorList>
            <person name="Kadobianskyi M."/>
            <person name="Schulze L."/>
            <person name="Schuelke M."/>
            <person name="Judkewitz B."/>
        </authorList>
    </citation>
    <scope>NUCLEOTIDE SEQUENCE [LARGE SCALE GENOMIC DNA]</scope>
    <source>
        <strain evidence="5 6">Bolton</strain>
    </source>
</reference>
<dbReference type="InterPro" id="IPR050442">
    <property type="entry name" value="Peptidase_S1_coag_factors"/>
</dbReference>
<accession>A0A553RA97</accession>
<keyword evidence="1" id="KW-1015">Disulfide bond</keyword>
<protein>
    <recommendedName>
        <fullName evidence="4">Gla domain-containing protein</fullName>
    </recommendedName>
</protein>
<dbReference type="InterPro" id="IPR035972">
    <property type="entry name" value="GLA-like_dom_SF"/>
</dbReference>